<sequence length="350" mass="36203">MSDPVFFRPSRPLTAAEIADLVGGKVVSGDAGVEIRGIAPIGDAGPGEVTFLDNTRYIEELRRTRAAACICAPKFAALAPEGVTIVTAASPYRAAALVTQALFPSATRLTGQFEQPGVHPGAHVHPEARLEDNVTVEPGAVIGPRAEIGRGTVVCSNAVIGHDVRIGRDCYVGPAASILFALIGNRVTIHPGARIGQDGFGFAMGPGGHLKVPQVGRVVIQDDVEIGANTTIDRGSNRDTIIGEGTKIDNLVQIGHNVVIGRHCVIVAHVGISGSSRLGDFVALGGQAGISGHLTIGSGAQVAGHSGVADDVPAGERWMGTPAVPLRQHLREVRTLRKLAAADKDTGENT</sequence>
<comment type="similarity">
    <text evidence="7">Belongs to the transferase hexapeptide repeat family. LpxD subfamily.</text>
</comment>
<dbReference type="RefSeq" id="WP_197312757.1">
    <property type="nucleotide sequence ID" value="NZ_JADZLT010000056.1"/>
</dbReference>
<dbReference type="InterPro" id="IPR020573">
    <property type="entry name" value="UDP_GlcNAc_AcTrfase_non-rep"/>
</dbReference>
<keyword evidence="2 7" id="KW-0441">Lipid A biosynthesis</keyword>
<comment type="pathway">
    <text evidence="7">Bacterial outer membrane biogenesis; LPS lipid A biosynthesis.</text>
</comment>
<keyword evidence="6 7" id="KW-0012">Acyltransferase</keyword>
<dbReference type="GO" id="GO:0016020">
    <property type="term" value="C:membrane"/>
    <property type="evidence" value="ECO:0007669"/>
    <property type="project" value="GOC"/>
</dbReference>
<dbReference type="GO" id="GO:0009245">
    <property type="term" value="P:lipid A biosynthetic process"/>
    <property type="evidence" value="ECO:0007669"/>
    <property type="project" value="UniProtKB-UniRule"/>
</dbReference>
<dbReference type="PANTHER" id="PTHR43378">
    <property type="entry name" value="UDP-3-O-ACYLGLUCOSAMINE N-ACYLTRANSFERASE"/>
    <property type="match status" value="1"/>
</dbReference>
<comment type="subunit">
    <text evidence="7">Homotrimer.</text>
</comment>
<name>A0A931I5I6_9HYPH</name>
<dbReference type="EMBL" id="JADZLT010000056">
    <property type="protein sequence ID" value="MBH0239671.1"/>
    <property type="molecule type" value="Genomic_DNA"/>
</dbReference>
<dbReference type="NCBIfam" id="TIGR01853">
    <property type="entry name" value="lipid_A_lpxD"/>
    <property type="match status" value="1"/>
</dbReference>
<dbReference type="SUPFAM" id="SSF51161">
    <property type="entry name" value="Trimeric LpxA-like enzymes"/>
    <property type="match status" value="1"/>
</dbReference>
<evidence type="ECO:0000313" key="10">
    <source>
        <dbReference type="Proteomes" id="UP000631694"/>
    </source>
</evidence>
<keyword evidence="10" id="KW-1185">Reference proteome</keyword>
<reference evidence="9" key="1">
    <citation type="submission" date="2020-12" db="EMBL/GenBank/DDBJ databases">
        <title>Methylobrevis albus sp. nov., isolated from fresh water lack sediment.</title>
        <authorList>
            <person name="Zou Q."/>
        </authorList>
    </citation>
    <scope>NUCLEOTIDE SEQUENCE</scope>
    <source>
        <strain evidence="9">L22</strain>
    </source>
</reference>
<keyword evidence="5 7" id="KW-0443">Lipid metabolism</keyword>
<evidence type="ECO:0000256" key="1">
    <source>
        <dbReference type="ARBA" id="ARBA00022516"/>
    </source>
</evidence>
<dbReference type="HAMAP" id="MF_00523">
    <property type="entry name" value="LpxD"/>
    <property type="match status" value="1"/>
</dbReference>
<dbReference type="GO" id="GO:0016410">
    <property type="term" value="F:N-acyltransferase activity"/>
    <property type="evidence" value="ECO:0007669"/>
    <property type="project" value="InterPro"/>
</dbReference>
<dbReference type="Pfam" id="PF04613">
    <property type="entry name" value="LpxD"/>
    <property type="match status" value="1"/>
</dbReference>
<dbReference type="PANTHER" id="PTHR43378:SF2">
    <property type="entry name" value="UDP-3-O-ACYLGLUCOSAMINE N-ACYLTRANSFERASE 1, MITOCHONDRIAL-RELATED"/>
    <property type="match status" value="1"/>
</dbReference>
<dbReference type="GO" id="GO:0103118">
    <property type="term" value="F:UDP-3-O-[(3R)-3-hydroxyacyl]-glucosamine N-acyltransferase activity"/>
    <property type="evidence" value="ECO:0007669"/>
    <property type="project" value="UniProtKB-EC"/>
</dbReference>
<dbReference type="CDD" id="cd03352">
    <property type="entry name" value="LbH_LpxD"/>
    <property type="match status" value="1"/>
</dbReference>
<proteinExistence type="inferred from homology"/>
<comment type="caution">
    <text evidence="9">The sequence shown here is derived from an EMBL/GenBank/DDBJ whole genome shotgun (WGS) entry which is preliminary data.</text>
</comment>
<evidence type="ECO:0000256" key="7">
    <source>
        <dbReference type="HAMAP-Rule" id="MF_00523"/>
    </source>
</evidence>
<comment type="catalytic activity">
    <reaction evidence="7">
        <text>a UDP-3-O-[(3R)-3-hydroxyacyl]-alpha-D-glucosamine + a (3R)-hydroxyacyl-[ACP] = a UDP-2-N,3-O-bis[(3R)-3-hydroxyacyl]-alpha-D-glucosamine + holo-[ACP] + H(+)</text>
        <dbReference type="Rhea" id="RHEA:53836"/>
        <dbReference type="Rhea" id="RHEA-COMP:9685"/>
        <dbReference type="Rhea" id="RHEA-COMP:9945"/>
        <dbReference type="ChEBI" id="CHEBI:15378"/>
        <dbReference type="ChEBI" id="CHEBI:64479"/>
        <dbReference type="ChEBI" id="CHEBI:78827"/>
        <dbReference type="ChEBI" id="CHEBI:137740"/>
        <dbReference type="ChEBI" id="CHEBI:137748"/>
        <dbReference type="EC" id="2.3.1.191"/>
    </reaction>
</comment>
<dbReference type="EC" id="2.3.1.191" evidence="7"/>
<evidence type="ECO:0000256" key="4">
    <source>
        <dbReference type="ARBA" id="ARBA00022737"/>
    </source>
</evidence>
<feature type="active site" description="Proton acceptor" evidence="7">
    <location>
        <position position="256"/>
    </location>
</feature>
<evidence type="ECO:0000256" key="3">
    <source>
        <dbReference type="ARBA" id="ARBA00022679"/>
    </source>
</evidence>
<accession>A0A931I5I6</accession>
<keyword evidence="1 7" id="KW-0444">Lipid biosynthesis</keyword>
<dbReference type="InterPro" id="IPR007691">
    <property type="entry name" value="LpxD"/>
</dbReference>
<dbReference type="InterPro" id="IPR001451">
    <property type="entry name" value="Hexapep"/>
</dbReference>
<protein>
    <recommendedName>
        <fullName evidence="7">UDP-3-O-acylglucosamine N-acyltransferase</fullName>
        <ecNumber evidence="7">2.3.1.191</ecNumber>
    </recommendedName>
</protein>
<evidence type="ECO:0000256" key="5">
    <source>
        <dbReference type="ARBA" id="ARBA00023098"/>
    </source>
</evidence>
<keyword evidence="4 7" id="KW-0677">Repeat</keyword>
<evidence type="ECO:0000256" key="2">
    <source>
        <dbReference type="ARBA" id="ARBA00022556"/>
    </source>
</evidence>
<dbReference type="NCBIfam" id="NF002060">
    <property type="entry name" value="PRK00892.1"/>
    <property type="match status" value="1"/>
</dbReference>
<feature type="domain" description="UDP-3-O-[3-hydroxymyristoyl] glucosamine N-acyltransferase non-repeat region" evidence="8">
    <location>
        <begin position="33"/>
        <end position="100"/>
    </location>
</feature>
<evidence type="ECO:0000313" key="9">
    <source>
        <dbReference type="EMBL" id="MBH0239671.1"/>
    </source>
</evidence>
<comment type="function">
    <text evidence="7">Catalyzes the N-acylation of UDP-3-O-acylglucosamine using 3-hydroxyacyl-ACP as the acyl donor. Is involved in the biosynthesis of lipid A, a phosphorylated glycolipid that anchors the lipopolysaccharide to the outer membrane of the cell.</text>
</comment>
<dbReference type="InterPro" id="IPR018357">
    <property type="entry name" value="Hexapep_transf_CS"/>
</dbReference>
<keyword evidence="3 7" id="KW-0808">Transferase</keyword>
<dbReference type="Gene3D" id="3.40.1390.10">
    <property type="entry name" value="MurE/MurF, N-terminal domain"/>
    <property type="match status" value="1"/>
</dbReference>
<evidence type="ECO:0000256" key="6">
    <source>
        <dbReference type="ARBA" id="ARBA00023315"/>
    </source>
</evidence>
<evidence type="ECO:0000259" key="8">
    <source>
        <dbReference type="Pfam" id="PF04613"/>
    </source>
</evidence>
<dbReference type="InterPro" id="IPR011004">
    <property type="entry name" value="Trimer_LpxA-like_sf"/>
</dbReference>
<gene>
    <name evidence="7 9" type="primary">lpxD</name>
    <name evidence="9" type="ORF">I5731_17765</name>
</gene>
<dbReference type="Gene3D" id="2.160.10.10">
    <property type="entry name" value="Hexapeptide repeat proteins"/>
    <property type="match status" value="1"/>
</dbReference>
<dbReference type="AlphaFoldDB" id="A0A931I5I6"/>
<dbReference type="Pfam" id="PF00132">
    <property type="entry name" value="Hexapep"/>
    <property type="match status" value="2"/>
</dbReference>
<dbReference type="Proteomes" id="UP000631694">
    <property type="component" value="Unassembled WGS sequence"/>
</dbReference>
<dbReference type="PROSITE" id="PS00101">
    <property type="entry name" value="HEXAPEP_TRANSFERASES"/>
    <property type="match status" value="1"/>
</dbReference>
<organism evidence="9 10">
    <name type="scientific">Methylobrevis albus</name>
    <dbReference type="NCBI Taxonomy" id="2793297"/>
    <lineage>
        <taxon>Bacteria</taxon>
        <taxon>Pseudomonadati</taxon>
        <taxon>Pseudomonadota</taxon>
        <taxon>Alphaproteobacteria</taxon>
        <taxon>Hyphomicrobiales</taxon>
        <taxon>Pleomorphomonadaceae</taxon>
        <taxon>Methylobrevis</taxon>
    </lineage>
</organism>